<dbReference type="RefSeq" id="WP_188802968.1">
    <property type="nucleotide sequence ID" value="NZ_BMOK01000007.1"/>
</dbReference>
<proteinExistence type="predicted"/>
<sequence>MLIFRFFFIKTKVDGEWIDLRGTIDSKDFIDEGENGDVYFYADDEIKEDILNYQGHPLQLFTMTFDDDENQLDIFVIRQFDKWTNEGNKIVCLSPQEFYKKIN</sequence>
<reference evidence="1" key="2">
    <citation type="submission" date="2020-09" db="EMBL/GenBank/DDBJ databases">
        <authorList>
            <person name="Sun Q."/>
            <person name="Ohkuma M."/>
        </authorList>
    </citation>
    <scope>NUCLEOTIDE SEQUENCE</scope>
    <source>
        <strain evidence="1">JCM 15325</strain>
    </source>
</reference>
<protein>
    <submittedName>
        <fullName evidence="1">Uncharacterized protein</fullName>
    </submittedName>
</protein>
<dbReference type="EMBL" id="BMOK01000007">
    <property type="protein sequence ID" value="GGL55954.1"/>
    <property type="molecule type" value="Genomic_DNA"/>
</dbReference>
<reference evidence="1" key="1">
    <citation type="journal article" date="2014" name="Int. J. Syst. Evol. Microbiol.">
        <title>Complete genome sequence of Corynebacterium casei LMG S-19264T (=DSM 44701T), isolated from a smear-ripened cheese.</title>
        <authorList>
            <consortium name="US DOE Joint Genome Institute (JGI-PGF)"/>
            <person name="Walter F."/>
            <person name="Albersmeier A."/>
            <person name="Kalinowski J."/>
            <person name="Ruckert C."/>
        </authorList>
    </citation>
    <scope>NUCLEOTIDE SEQUENCE</scope>
    <source>
        <strain evidence="1">JCM 15325</strain>
    </source>
</reference>
<comment type="caution">
    <text evidence="1">The sequence shown here is derived from an EMBL/GenBank/DDBJ whole genome shotgun (WGS) entry which is preliminary data.</text>
</comment>
<gene>
    <name evidence="1" type="ORF">GCM10007968_20070</name>
</gene>
<accession>A0A917S3W6</accession>
<dbReference type="Proteomes" id="UP000654670">
    <property type="component" value="Unassembled WGS sequence"/>
</dbReference>
<organism evidence="1 2">
    <name type="scientific">Sporolactobacillus putidus</name>
    <dbReference type="NCBI Taxonomy" id="492735"/>
    <lineage>
        <taxon>Bacteria</taxon>
        <taxon>Bacillati</taxon>
        <taxon>Bacillota</taxon>
        <taxon>Bacilli</taxon>
        <taxon>Bacillales</taxon>
        <taxon>Sporolactobacillaceae</taxon>
        <taxon>Sporolactobacillus</taxon>
    </lineage>
</organism>
<evidence type="ECO:0000313" key="2">
    <source>
        <dbReference type="Proteomes" id="UP000654670"/>
    </source>
</evidence>
<evidence type="ECO:0000313" key="1">
    <source>
        <dbReference type="EMBL" id="GGL55954.1"/>
    </source>
</evidence>
<keyword evidence="2" id="KW-1185">Reference proteome</keyword>
<dbReference type="AlphaFoldDB" id="A0A917S3W6"/>
<name>A0A917S3W6_9BACL</name>